<feature type="region of interest" description="Disordered" evidence="1">
    <location>
        <begin position="151"/>
        <end position="199"/>
    </location>
</feature>
<proteinExistence type="predicted"/>
<dbReference type="EMBL" id="MRZV01000786">
    <property type="protein sequence ID" value="PIK44267.1"/>
    <property type="molecule type" value="Genomic_DNA"/>
</dbReference>
<sequence>MSQVWEKEEEDEDKSGDENLIPVMDETSAFSQPGDLSTQLSQLDGQNDPRPGMRPGMRPGVRSGVRPGVRPGMRPGMRPEQKKKSKLQMVQEFRAIKASHQLQKANPSSPSSMHSSDHHSLQIAMTEDVDSDVVDGSKPKLVAGNIAIESTSASAVGSMPDGVSQSGQPKQKSERKSGGGRETGINLSTGRHGRYKDRQ</sequence>
<name>A0A2G8K8F6_STIJA</name>
<accession>A0A2G8K8F6</accession>
<dbReference type="AlphaFoldDB" id="A0A2G8K8F6"/>
<organism evidence="2 3">
    <name type="scientific">Stichopus japonicus</name>
    <name type="common">Sea cucumber</name>
    <dbReference type="NCBI Taxonomy" id="307972"/>
    <lineage>
        <taxon>Eukaryota</taxon>
        <taxon>Metazoa</taxon>
        <taxon>Echinodermata</taxon>
        <taxon>Eleutherozoa</taxon>
        <taxon>Echinozoa</taxon>
        <taxon>Holothuroidea</taxon>
        <taxon>Aspidochirotacea</taxon>
        <taxon>Aspidochirotida</taxon>
        <taxon>Stichopodidae</taxon>
        <taxon>Apostichopus</taxon>
    </lineage>
</organism>
<feature type="region of interest" description="Disordered" evidence="1">
    <location>
        <begin position="1"/>
        <end position="87"/>
    </location>
</feature>
<evidence type="ECO:0000313" key="2">
    <source>
        <dbReference type="EMBL" id="PIK44267.1"/>
    </source>
</evidence>
<protein>
    <submittedName>
        <fullName evidence="2">Uncharacterized protein</fullName>
    </submittedName>
</protein>
<gene>
    <name evidence="2" type="ORF">BSL78_18857</name>
</gene>
<evidence type="ECO:0000256" key="1">
    <source>
        <dbReference type="SAM" id="MobiDB-lite"/>
    </source>
</evidence>
<feature type="compositionally biased region" description="Low complexity" evidence="1">
    <location>
        <begin position="49"/>
        <end position="76"/>
    </location>
</feature>
<feature type="region of interest" description="Disordered" evidence="1">
    <location>
        <begin position="99"/>
        <end position="120"/>
    </location>
</feature>
<comment type="caution">
    <text evidence="2">The sequence shown here is derived from an EMBL/GenBank/DDBJ whole genome shotgun (WGS) entry which is preliminary data.</text>
</comment>
<keyword evidence="3" id="KW-1185">Reference proteome</keyword>
<reference evidence="2 3" key="1">
    <citation type="journal article" date="2017" name="PLoS Biol.">
        <title>The sea cucumber genome provides insights into morphological evolution and visceral regeneration.</title>
        <authorList>
            <person name="Zhang X."/>
            <person name="Sun L."/>
            <person name="Yuan J."/>
            <person name="Sun Y."/>
            <person name="Gao Y."/>
            <person name="Zhang L."/>
            <person name="Li S."/>
            <person name="Dai H."/>
            <person name="Hamel J.F."/>
            <person name="Liu C."/>
            <person name="Yu Y."/>
            <person name="Liu S."/>
            <person name="Lin W."/>
            <person name="Guo K."/>
            <person name="Jin S."/>
            <person name="Xu P."/>
            <person name="Storey K.B."/>
            <person name="Huan P."/>
            <person name="Zhang T."/>
            <person name="Zhou Y."/>
            <person name="Zhang J."/>
            <person name="Lin C."/>
            <person name="Li X."/>
            <person name="Xing L."/>
            <person name="Huo D."/>
            <person name="Sun M."/>
            <person name="Wang L."/>
            <person name="Mercier A."/>
            <person name="Li F."/>
            <person name="Yang H."/>
            <person name="Xiang J."/>
        </authorList>
    </citation>
    <scope>NUCLEOTIDE SEQUENCE [LARGE SCALE GENOMIC DNA]</scope>
    <source>
        <strain evidence="2">Shaxun</strain>
        <tissue evidence="2">Muscle</tissue>
    </source>
</reference>
<evidence type="ECO:0000313" key="3">
    <source>
        <dbReference type="Proteomes" id="UP000230750"/>
    </source>
</evidence>
<feature type="compositionally biased region" description="Polar residues" evidence="1">
    <location>
        <begin position="28"/>
        <end position="45"/>
    </location>
</feature>
<dbReference type="Proteomes" id="UP000230750">
    <property type="component" value="Unassembled WGS sequence"/>
</dbReference>